<dbReference type="PANTHER" id="PTHR35395">
    <property type="entry name" value="DUF6536 DOMAIN-CONTAINING PROTEIN"/>
    <property type="match status" value="1"/>
</dbReference>
<dbReference type="EMBL" id="KZ805419">
    <property type="protein sequence ID" value="PVH98173.1"/>
    <property type="molecule type" value="Genomic_DNA"/>
</dbReference>
<keyword evidence="4" id="KW-1185">Reference proteome</keyword>
<evidence type="ECO:0000313" key="4">
    <source>
        <dbReference type="Proteomes" id="UP000244855"/>
    </source>
</evidence>
<protein>
    <recommendedName>
        <fullName evidence="2">DUF6536 domain-containing protein</fullName>
    </recommendedName>
</protein>
<feature type="transmembrane region" description="Helical" evidence="1">
    <location>
        <begin position="511"/>
        <end position="532"/>
    </location>
</feature>
<feature type="domain" description="DUF6536" evidence="2">
    <location>
        <begin position="35"/>
        <end position="184"/>
    </location>
</feature>
<evidence type="ECO:0000256" key="1">
    <source>
        <dbReference type="SAM" id="Phobius"/>
    </source>
</evidence>
<evidence type="ECO:0000313" key="3">
    <source>
        <dbReference type="EMBL" id="PVH98173.1"/>
    </source>
</evidence>
<gene>
    <name evidence="3" type="ORF">DM02DRAFT_596380</name>
</gene>
<accession>A0A2V1DKN1</accession>
<dbReference type="InterPro" id="IPR046623">
    <property type="entry name" value="DUF6536"/>
</dbReference>
<dbReference type="STRING" id="97972.A0A2V1DKN1"/>
<keyword evidence="1" id="KW-0472">Membrane</keyword>
<dbReference type="Pfam" id="PF20163">
    <property type="entry name" value="DUF6536"/>
    <property type="match status" value="1"/>
</dbReference>
<feature type="transmembrane region" description="Helical" evidence="1">
    <location>
        <begin position="456"/>
        <end position="478"/>
    </location>
</feature>
<organism evidence="3 4">
    <name type="scientific">Periconia macrospinosa</name>
    <dbReference type="NCBI Taxonomy" id="97972"/>
    <lineage>
        <taxon>Eukaryota</taxon>
        <taxon>Fungi</taxon>
        <taxon>Dikarya</taxon>
        <taxon>Ascomycota</taxon>
        <taxon>Pezizomycotina</taxon>
        <taxon>Dothideomycetes</taxon>
        <taxon>Pleosporomycetidae</taxon>
        <taxon>Pleosporales</taxon>
        <taxon>Massarineae</taxon>
        <taxon>Periconiaceae</taxon>
        <taxon>Periconia</taxon>
    </lineage>
</organism>
<feature type="transmembrane region" description="Helical" evidence="1">
    <location>
        <begin position="365"/>
        <end position="389"/>
    </location>
</feature>
<feature type="transmembrane region" description="Helical" evidence="1">
    <location>
        <begin position="621"/>
        <end position="644"/>
    </location>
</feature>
<sequence length="718" mass="79527">MLKFDKILPAGLKSPYASLDEFSHKRPKRQYLQGWRFGAVNCAISASVVFFINLVVTIVCSTYRDKNQRSLYVGDCEKTRQINSGLHILINILSTVLLSSSNYCMQCLSAPTRGDVDAAHGRGKWLDIGVLSLRNLRSINRKRVMIWALLGLSSLPLHLLYNSAVYMSIASFEYYAAAVGQSFIDNPNCDGCTDVYDSTHWNSTSRSLYPNATNEKVRDLRQKAREGRLKRLENLDCINTYAKMIQSTFGSVLLVVQDKDVPSQNPKSMQENSSVFWDSFNYNAQGSIDMEPYKWICSSFATNRSSPDCTKNIGKVRASPVDWTVKIPCLIGQRDDECENTGSHMKGPIQYCLAEEVEPVCRIQWSMPIAIVVVILNFFKAALIFYTAFGIKEEPLMAIGDAVTSFLESPDTTTRNMCLSSKKNIAALGGKFNAGPRRWGEENFSWRHAASRKRRFFSFSLMLITIAIIGHLLSLAVASLDGDSKDLASIARLGFGAIDPRTMLKIDVGGVIANTLLANIAQVIISIVYFTYNSLFTSMLLGYEWSTYAHKRKGLRVTHPARGAQRSTYFLSLPYRFGLPLMAISGLMHWLVSQCIFFVSIDVQKLWINTVETTQTCGYSPIAMITGLIVGIVMIAVAFGIGYIPHKPGTNLAGSCSAAMSAACHPLPSQKTGVEDLMYKKLQWGVVSEPSANDGVGHCSFSDGPVQMPQKGERYAGS</sequence>
<keyword evidence="1" id="KW-1133">Transmembrane helix</keyword>
<name>A0A2V1DKN1_9PLEO</name>
<feature type="transmembrane region" description="Helical" evidence="1">
    <location>
        <begin position="37"/>
        <end position="60"/>
    </location>
</feature>
<dbReference type="AlphaFoldDB" id="A0A2V1DKN1"/>
<proteinExistence type="predicted"/>
<feature type="transmembrane region" description="Helical" evidence="1">
    <location>
        <begin position="144"/>
        <end position="161"/>
    </location>
</feature>
<evidence type="ECO:0000259" key="2">
    <source>
        <dbReference type="Pfam" id="PF20163"/>
    </source>
</evidence>
<dbReference type="Proteomes" id="UP000244855">
    <property type="component" value="Unassembled WGS sequence"/>
</dbReference>
<keyword evidence="1" id="KW-0812">Transmembrane</keyword>
<dbReference type="OrthoDB" id="5429634at2759"/>
<reference evidence="3 4" key="1">
    <citation type="journal article" date="2018" name="Sci. Rep.">
        <title>Comparative genomics provides insights into the lifestyle and reveals functional heterogeneity of dark septate endophytic fungi.</title>
        <authorList>
            <person name="Knapp D.G."/>
            <person name="Nemeth J.B."/>
            <person name="Barry K."/>
            <person name="Hainaut M."/>
            <person name="Henrissat B."/>
            <person name="Johnson J."/>
            <person name="Kuo A."/>
            <person name="Lim J.H.P."/>
            <person name="Lipzen A."/>
            <person name="Nolan M."/>
            <person name="Ohm R.A."/>
            <person name="Tamas L."/>
            <person name="Grigoriev I.V."/>
            <person name="Spatafora J.W."/>
            <person name="Nagy L.G."/>
            <person name="Kovacs G.M."/>
        </authorList>
    </citation>
    <scope>NUCLEOTIDE SEQUENCE [LARGE SCALE GENOMIC DNA]</scope>
    <source>
        <strain evidence="3 4">DSE2036</strain>
    </source>
</reference>
<feature type="transmembrane region" description="Helical" evidence="1">
    <location>
        <begin position="577"/>
        <end position="601"/>
    </location>
</feature>
<dbReference type="PANTHER" id="PTHR35395:SF1">
    <property type="entry name" value="DUF6536 DOMAIN-CONTAINING PROTEIN"/>
    <property type="match status" value="1"/>
</dbReference>